<dbReference type="AlphaFoldDB" id="A0A0N8PQK2"/>
<dbReference type="PATRIC" id="fig|507754.4.peg.1774"/>
<dbReference type="PANTHER" id="PTHR47619">
    <property type="entry name" value="METALLO-HYDROLASE YYCJ-RELATED"/>
    <property type="match status" value="1"/>
</dbReference>
<comment type="caution">
    <text evidence="2">The sequence shown here is derived from an EMBL/GenBank/DDBJ whole genome shotgun (WGS) entry which is preliminary data.</text>
</comment>
<dbReference type="Pfam" id="PF12706">
    <property type="entry name" value="Lactamase_B_2"/>
    <property type="match status" value="1"/>
</dbReference>
<dbReference type="InterPro" id="IPR052533">
    <property type="entry name" value="WalJ/YycJ-like"/>
</dbReference>
<dbReference type="EMBL" id="LJCQ01000087">
    <property type="protein sequence ID" value="KPV47357.1"/>
    <property type="molecule type" value="Genomic_DNA"/>
</dbReference>
<reference evidence="2 3" key="1">
    <citation type="submission" date="2015-09" db="EMBL/GenBank/DDBJ databases">
        <title>Draft genome sequence of Acidiplasma aeolicum DSM 18409.</title>
        <authorList>
            <person name="Hemp J."/>
        </authorList>
    </citation>
    <scope>NUCLEOTIDE SEQUENCE [LARGE SCALE GENOMIC DNA]</scope>
    <source>
        <strain evidence="2 3">V</strain>
    </source>
</reference>
<dbReference type="SUPFAM" id="SSF56281">
    <property type="entry name" value="Metallo-hydrolase/oxidoreductase"/>
    <property type="match status" value="1"/>
</dbReference>
<dbReference type="SMART" id="SM00849">
    <property type="entry name" value="Lactamase_B"/>
    <property type="match status" value="1"/>
</dbReference>
<evidence type="ECO:0000313" key="2">
    <source>
        <dbReference type="EMBL" id="KPV47357.1"/>
    </source>
</evidence>
<dbReference type="InterPro" id="IPR001279">
    <property type="entry name" value="Metallo-B-lactamas"/>
</dbReference>
<keyword evidence="2" id="KW-0378">Hydrolase</keyword>
<dbReference type="GO" id="GO:0016787">
    <property type="term" value="F:hydrolase activity"/>
    <property type="evidence" value="ECO:0007669"/>
    <property type="project" value="UniProtKB-KW"/>
</dbReference>
<dbReference type="InterPro" id="IPR036866">
    <property type="entry name" value="RibonucZ/Hydroxyglut_hydro"/>
</dbReference>
<protein>
    <submittedName>
        <fullName evidence="2">Metal-dependent hydrolase</fullName>
    </submittedName>
</protein>
<evidence type="ECO:0000313" key="3">
    <source>
        <dbReference type="Proteomes" id="UP000050515"/>
    </source>
</evidence>
<gene>
    <name evidence="2" type="ORF">SE19_01410</name>
</gene>
<sequence>MNFLMIASGSRGNSTLIWDEDDLIIIDAGISLRKFRTKTASFNFDDLEKSIFISHEHSDHASGAKTISKNIGADIYSRPGTLERLNISGFKINDETAIGNFSVIPVSVSHDAIDPVVYIIKNRNIKMAVVSDLGRVSDDLLYCIKNSDILALESNYDYNMLINGKYSEPLKRRILSEYGHLSNEQSADALFESASENTHIILTHLSENNNTPDIALSYAKSYLGNRGKKYRTIECASQENGSSIYTF</sequence>
<feature type="domain" description="Metallo-beta-lactamase" evidence="1">
    <location>
        <begin position="11"/>
        <end position="180"/>
    </location>
</feature>
<dbReference type="Proteomes" id="UP000050515">
    <property type="component" value="Unassembled WGS sequence"/>
</dbReference>
<dbReference type="Gene3D" id="3.60.15.10">
    <property type="entry name" value="Ribonuclease Z/Hydroxyacylglutathione hydrolase-like"/>
    <property type="match status" value="1"/>
</dbReference>
<evidence type="ECO:0000259" key="1">
    <source>
        <dbReference type="SMART" id="SM00849"/>
    </source>
</evidence>
<organism evidence="2 3">
    <name type="scientific">Acidiplasma aeolicum</name>
    <dbReference type="NCBI Taxonomy" id="507754"/>
    <lineage>
        <taxon>Archaea</taxon>
        <taxon>Methanobacteriati</taxon>
        <taxon>Thermoplasmatota</taxon>
        <taxon>Thermoplasmata</taxon>
        <taxon>Thermoplasmatales</taxon>
        <taxon>Ferroplasmaceae</taxon>
        <taxon>Acidiplasma</taxon>
    </lineage>
</organism>
<name>A0A0N8PQK2_9ARCH</name>
<accession>A0A0N8PQK2</accession>
<proteinExistence type="predicted"/>
<dbReference type="PANTHER" id="PTHR47619:SF1">
    <property type="entry name" value="EXODEOXYRIBONUCLEASE WALJ"/>
    <property type="match status" value="1"/>
</dbReference>